<dbReference type="GO" id="GO:0020037">
    <property type="term" value="F:heme binding"/>
    <property type="evidence" value="ECO:0007669"/>
    <property type="project" value="InterPro"/>
</dbReference>
<dbReference type="Proteomes" id="UP000027730">
    <property type="component" value="Unassembled WGS sequence"/>
</dbReference>
<keyword evidence="5 7" id="KW-0408">Iron</keyword>
<dbReference type="PRINTS" id="PR00385">
    <property type="entry name" value="P450"/>
</dbReference>
<dbReference type="PRINTS" id="PR00463">
    <property type="entry name" value="EP450I"/>
</dbReference>
<dbReference type="AlphaFoldDB" id="A0A074WJJ4"/>
<sequence>MFFLYAPHPLTVAAIGTLLTGSFIYVALGWWKLRQSRQELERINKCLPPRGVYRNLEPFIAFDMILSLLSAAKNKKLLQWFNGHFQTYGPTFVVQTIPKYAIHTTEAENIKTAYSLKFDDWSVRPARQSFKHLMNGSTFMSDGAAWSHSRGILRPMFVKDRITDLELYEAHFQKLLKLIPEDGSTFDISALFHRYAFDVSSEFLFGESLDSLGSPTDAKVQLAHDIELTIQDAADRFRKSLLYRWLRRPGVDQAVSNVLSSTTRYAQEALDRAVEDQKHARGEHKATRPYSFLDEMARQTQDLERMSHEATSLMFAGKDTTAGLLGSMWYLFARHPEVWDKLLAEVDQLEGAPPTYEWVKNAKYLRYCEHEAMRLYPVTPILPPRVANKNTVLPLGGGKDGKSPLFVPKGTALIVHIYSANRRQEIYGKDAEEFKPERWEDLRPGWAYTPFGGGPRICVGQQFALTEVYYLTVRLMQHFRRIECRDSRPFIEDLAGVILSPDGGVQVGLYPA</sequence>
<evidence type="ECO:0000256" key="7">
    <source>
        <dbReference type="PIRSR" id="PIRSR602401-1"/>
    </source>
</evidence>
<dbReference type="InterPro" id="IPR001128">
    <property type="entry name" value="Cyt_P450"/>
</dbReference>
<evidence type="ECO:0000256" key="4">
    <source>
        <dbReference type="ARBA" id="ARBA00023002"/>
    </source>
</evidence>
<dbReference type="RefSeq" id="XP_013427428.1">
    <property type="nucleotide sequence ID" value="XM_013571974.1"/>
</dbReference>
<dbReference type="InterPro" id="IPR002401">
    <property type="entry name" value="Cyt_P450_E_grp-I"/>
</dbReference>
<dbReference type="STRING" id="1043004.A0A074WJJ4"/>
<dbReference type="GO" id="GO:0016705">
    <property type="term" value="F:oxidoreductase activity, acting on paired donors, with incorporation or reduction of molecular oxygen"/>
    <property type="evidence" value="ECO:0007669"/>
    <property type="project" value="InterPro"/>
</dbReference>
<evidence type="ECO:0000256" key="2">
    <source>
        <dbReference type="ARBA" id="ARBA00010617"/>
    </source>
</evidence>
<keyword evidence="11" id="KW-1185">Reference proteome</keyword>
<keyword evidence="9" id="KW-1133">Transmembrane helix</keyword>
<comment type="cofactor">
    <cofactor evidence="1 7">
        <name>heme</name>
        <dbReference type="ChEBI" id="CHEBI:30413"/>
    </cofactor>
</comment>
<dbReference type="PANTHER" id="PTHR24287:SF17">
    <property type="entry name" value="P450, PUTATIVE (EUROFUNG)-RELATED"/>
    <property type="match status" value="1"/>
</dbReference>
<dbReference type="GeneID" id="25410444"/>
<feature type="transmembrane region" description="Helical" evidence="9">
    <location>
        <begin position="52"/>
        <end position="72"/>
    </location>
</feature>
<evidence type="ECO:0000256" key="8">
    <source>
        <dbReference type="RuleBase" id="RU000461"/>
    </source>
</evidence>
<name>A0A074WJJ4_9PEZI</name>
<dbReference type="PANTHER" id="PTHR24287">
    <property type="entry name" value="P450, PUTATIVE (EUROFUNG)-RELATED"/>
    <property type="match status" value="1"/>
</dbReference>
<evidence type="ECO:0000256" key="5">
    <source>
        <dbReference type="ARBA" id="ARBA00023004"/>
    </source>
</evidence>
<evidence type="ECO:0000256" key="6">
    <source>
        <dbReference type="ARBA" id="ARBA00023033"/>
    </source>
</evidence>
<evidence type="ECO:0000256" key="3">
    <source>
        <dbReference type="ARBA" id="ARBA00022723"/>
    </source>
</evidence>
<dbReference type="HOGENOM" id="CLU_001570_27_0_1"/>
<dbReference type="GO" id="GO:0005506">
    <property type="term" value="F:iron ion binding"/>
    <property type="evidence" value="ECO:0007669"/>
    <property type="project" value="InterPro"/>
</dbReference>
<dbReference type="InterPro" id="IPR047146">
    <property type="entry name" value="Cyt_P450_E_CYP52_fungi"/>
</dbReference>
<keyword evidence="6 8" id="KW-0503">Monooxygenase</keyword>
<gene>
    <name evidence="10" type="ORF">M436DRAFT_46064</name>
</gene>
<keyword evidence="9" id="KW-0472">Membrane</keyword>
<dbReference type="SUPFAM" id="SSF48264">
    <property type="entry name" value="Cytochrome P450"/>
    <property type="match status" value="1"/>
</dbReference>
<evidence type="ECO:0000256" key="1">
    <source>
        <dbReference type="ARBA" id="ARBA00001971"/>
    </source>
</evidence>
<accession>A0A074WJJ4</accession>
<dbReference type="Gene3D" id="1.10.630.10">
    <property type="entry name" value="Cytochrome P450"/>
    <property type="match status" value="1"/>
</dbReference>
<feature type="binding site" description="axial binding residue" evidence="7">
    <location>
        <position position="458"/>
    </location>
    <ligand>
        <name>heme</name>
        <dbReference type="ChEBI" id="CHEBI:30413"/>
    </ligand>
    <ligandPart>
        <name>Fe</name>
        <dbReference type="ChEBI" id="CHEBI:18248"/>
    </ligandPart>
</feature>
<organism evidence="10 11">
    <name type="scientific">Aureobasidium namibiae CBS 147.97</name>
    <dbReference type="NCBI Taxonomy" id="1043004"/>
    <lineage>
        <taxon>Eukaryota</taxon>
        <taxon>Fungi</taxon>
        <taxon>Dikarya</taxon>
        <taxon>Ascomycota</taxon>
        <taxon>Pezizomycotina</taxon>
        <taxon>Dothideomycetes</taxon>
        <taxon>Dothideomycetidae</taxon>
        <taxon>Dothideales</taxon>
        <taxon>Saccotheciaceae</taxon>
        <taxon>Aureobasidium</taxon>
    </lineage>
</organism>
<dbReference type="OrthoDB" id="1470350at2759"/>
<dbReference type="PROSITE" id="PS00086">
    <property type="entry name" value="CYTOCHROME_P450"/>
    <property type="match status" value="1"/>
</dbReference>
<feature type="transmembrane region" description="Helical" evidence="9">
    <location>
        <begin position="12"/>
        <end position="31"/>
    </location>
</feature>
<protein>
    <submittedName>
        <fullName evidence="10">Cytochrome P450 alkane hydroxylase-like protein</fullName>
    </submittedName>
</protein>
<evidence type="ECO:0000313" key="10">
    <source>
        <dbReference type="EMBL" id="KEQ73213.1"/>
    </source>
</evidence>
<evidence type="ECO:0000256" key="9">
    <source>
        <dbReference type="SAM" id="Phobius"/>
    </source>
</evidence>
<evidence type="ECO:0000313" key="11">
    <source>
        <dbReference type="Proteomes" id="UP000027730"/>
    </source>
</evidence>
<dbReference type="EMBL" id="KL584709">
    <property type="protein sequence ID" value="KEQ73213.1"/>
    <property type="molecule type" value="Genomic_DNA"/>
</dbReference>
<dbReference type="InterPro" id="IPR017972">
    <property type="entry name" value="Cyt_P450_CS"/>
</dbReference>
<proteinExistence type="inferred from homology"/>
<reference evidence="10 11" key="1">
    <citation type="journal article" date="2014" name="BMC Genomics">
        <title>Genome sequencing of four Aureobasidium pullulans varieties: biotechnological potential, stress tolerance, and description of new species.</title>
        <authorList>
            <person name="Gostin Ar C."/>
            <person name="Ohm R.A."/>
            <person name="Kogej T."/>
            <person name="Sonjak S."/>
            <person name="Turk M."/>
            <person name="Zajc J."/>
            <person name="Zalar P."/>
            <person name="Grube M."/>
            <person name="Sun H."/>
            <person name="Han J."/>
            <person name="Sharma A."/>
            <person name="Chiniquy J."/>
            <person name="Ngan C.Y."/>
            <person name="Lipzen A."/>
            <person name="Barry K."/>
            <person name="Grigoriev I.V."/>
            <person name="Gunde-Cimerman N."/>
        </authorList>
    </citation>
    <scope>NUCLEOTIDE SEQUENCE [LARGE SCALE GENOMIC DNA]</scope>
    <source>
        <strain evidence="10 11">CBS 147.97</strain>
    </source>
</reference>
<comment type="similarity">
    <text evidence="2 8">Belongs to the cytochrome P450 family.</text>
</comment>
<dbReference type="InterPro" id="IPR036396">
    <property type="entry name" value="Cyt_P450_sf"/>
</dbReference>
<keyword evidence="3 7" id="KW-0479">Metal-binding</keyword>
<dbReference type="Pfam" id="PF00067">
    <property type="entry name" value="p450"/>
    <property type="match status" value="1"/>
</dbReference>
<dbReference type="GO" id="GO:0004497">
    <property type="term" value="F:monooxygenase activity"/>
    <property type="evidence" value="ECO:0007669"/>
    <property type="project" value="UniProtKB-KW"/>
</dbReference>
<dbReference type="CDD" id="cd11063">
    <property type="entry name" value="CYP52"/>
    <property type="match status" value="1"/>
</dbReference>
<keyword evidence="4 8" id="KW-0560">Oxidoreductase</keyword>
<keyword evidence="7 8" id="KW-0349">Heme</keyword>
<keyword evidence="9" id="KW-0812">Transmembrane</keyword>